<dbReference type="EMBL" id="CP002873">
    <property type="protein sequence ID" value="AGA66080.1"/>
    <property type="molecule type" value="Genomic_DNA"/>
</dbReference>
<accession>A0A3B6VJK2</accession>
<proteinExistence type="predicted"/>
<gene>
    <name evidence="1" type="ORF">BPP43_03950</name>
</gene>
<dbReference type="RefSeq" id="WP_015274207.1">
    <property type="nucleotide sequence ID" value="NC_019908.1"/>
</dbReference>
<sequence>MVNLKELFIIHKKAFKSFEEKNYNEASFQYKVLLTLLEENKEYINDYTDLKLSIESNIELCNKIENFF</sequence>
<name>A0A3B6VJK2_BRAPL</name>
<evidence type="ECO:0000313" key="1">
    <source>
        <dbReference type="EMBL" id="AGA66080.1"/>
    </source>
</evidence>
<dbReference type="AlphaFoldDB" id="A0A3B6VJK2"/>
<dbReference type="Proteomes" id="UP000010793">
    <property type="component" value="Chromosome"/>
</dbReference>
<organism evidence="1 2">
    <name type="scientific">Brachyspira pilosicoli P43/6/78</name>
    <dbReference type="NCBI Taxonomy" id="1042417"/>
    <lineage>
        <taxon>Bacteria</taxon>
        <taxon>Pseudomonadati</taxon>
        <taxon>Spirochaetota</taxon>
        <taxon>Spirochaetia</taxon>
        <taxon>Brachyspirales</taxon>
        <taxon>Brachyspiraceae</taxon>
        <taxon>Brachyspira</taxon>
    </lineage>
</organism>
<dbReference type="KEGG" id="bpip:BPP43_03950"/>
<evidence type="ECO:0008006" key="3">
    <source>
        <dbReference type="Google" id="ProtNLM"/>
    </source>
</evidence>
<protein>
    <recommendedName>
        <fullName evidence="3">TPR domain-containing protein</fullName>
    </recommendedName>
</protein>
<evidence type="ECO:0000313" key="2">
    <source>
        <dbReference type="Proteomes" id="UP000010793"/>
    </source>
</evidence>
<reference evidence="1 2" key="1">
    <citation type="journal article" date="2013" name="Genome Announc.">
        <title>Complete Genome Sequence of the Porcine Strain Brachyspira pilosicoli P43/6/78(T.).</title>
        <authorList>
            <person name="Lin C."/>
            <person name="den Bakker H.C."/>
            <person name="Suzuki H."/>
            <person name="Lefebure T."/>
            <person name="Ponnala L."/>
            <person name="Sun Q."/>
            <person name="Stanhope M.J."/>
            <person name="Wiedmann M."/>
            <person name="Duhamel G.E."/>
        </authorList>
    </citation>
    <scope>NUCLEOTIDE SEQUENCE [LARGE SCALE GENOMIC DNA]</scope>
    <source>
        <strain evidence="1 2">P43/6/78</strain>
    </source>
</reference>
<keyword evidence="2" id="KW-1185">Reference proteome</keyword>